<proteinExistence type="predicted"/>
<dbReference type="SUPFAM" id="SSF48452">
    <property type="entry name" value="TPR-like"/>
    <property type="match status" value="1"/>
</dbReference>
<dbReference type="InterPro" id="IPR011990">
    <property type="entry name" value="TPR-like_helical_dom_sf"/>
</dbReference>
<dbReference type="InterPro" id="IPR021314">
    <property type="entry name" value="DUF2911"/>
</dbReference>
<accession>A0AAT9GGT5</accession>
<dbReference type="RefSeq" id="WP_353550011.1">
    <property type="nucleotide sequence ID" value="NZ_AP029612.1"/>
</dbReference>
<reference evidence="2" key="1">
    <citation type="submission" date="2024-02" db="EMBL/GenBank/DDBJ databases">
        <title>Sediminibacterium planktonica sp. nov. and Sediminibacterium longus sp. nov., isolated from surface lake and river water.</title>
        <authorList>
            <person name="Watanabe K."/>
            <person name="Takemine S."/>
            <person name="Ishii Y."/>
            <person name="Ogata Y."/>
            <person name="Shindo C."/>
            <person name="Suda W."/>
        </authorList>
    </citation>
    <scope>NUCLEOTIDE SEQUENCE</scope>
    <source>
        <strain evidence="2">KACHI17</strain>
    </source>
</reference>
<dbReference type="AlphaFoldDB" id="A0AAT9GGT5"/>
<name>A0AAT9GGT5_9BACT</name>
<dbReference type="Pfam" id="PF11138">
    <property type="entry name" value="DUF2911"/>
    <property type="match status" value="1"/>
</dbReference>
<evidence type="ECO:0000313" key="2">
    <source>
        <dbReference type="EMBL" id="BFG69702.1"/>
    </source>
</evidence>
<dbReference type="Gene3D" id="1.25.40.10">
    <property type="entry name" value="Tetratricopeptide repeat domain"/>
    <property type="match status" value="1"/>
</dbReference>
<gene>
    <name evidence="2" type="ORF">KACHI17_05830</name>
</gene>
<sequence>MKKFFFLVATICSLNGFAQINMPQPSTTQHITQAFGMGSIELTYSRPNINGRSLLKENSDLAPLNKLWRTGANAATRLKFTDNVTIGGKKLDTGSYVLYTIPGKDTWEVILNKGLNNWGTDGYKEAEDVVRFKVKADKATGNTETFTMQFANIAFESCDLNIIWGGTSVRIPISTNVKDRLRAQVEKALSAEKVNPNAYYPAANFYYEWDKDMTKALNAATKATEVNPNGYWIFLLKAKIQRDMGDKVGAKASAEKCIELATTGKNDEYVKLGAELIKKL</sequence>
<organism evidence="2">
    <name type="scientific">Sediminibacterium sp. KACHI17</name>
    <dbReference type="NCBI Taxonomy" id="1751071"/>
    <lineage>
        <taxon>Bacteria</taxon>
        <taxon>Pseudomonadati</taxon>
        <taxon>Bacteroidota</taxon>
        <taxon>Chitinophagia</taxon>
        <taxon>Chitinophagales</taxon>
        <taxon>Chitinophagaceae</taxon>
        <taxon>Sediminibacterium</taxon>
    </lineage>
</organism>
<keyword evidence="1" id="KW-0732">Signal</keyword>
<dbReference type="EMBL" id="AP029612">
    <property type="protein sequence ID" value="BFG69702.1"/>
    <property type="molecule type" value="Genomic_DNA"/>
</dbReference>
<feature type="chain" id="PRO_5043467896" evidence="1">
    <location>
        <begin position="19"/>
        <end position="280"/>
    </location>
</feature>
<evidence type="ECO:0000256" key="1">
    <source>
        <dbReference type="SAM" id="SignalP"/>
    </source>
</evidence>
<feature type="signal peptide" evidence="1">
    <location>
        <begin position="1"/>
        <end position="18"/>
    </location>
</feature>
<protein>
    <submittedName>
        <fullName evidence="2">DUF2911 domain-containing protein</fullName>
    </submittedName>
</protein>